<dbReference type="EMBL" id="CP126217">
    <property type="protein sequence ID" value="WIA18881.1"/>
    <property type="molecule type" value="Genomic_DNA"/>
</dbReference>
<proteinExistence type="predicted"/>
<evidence type="ECO:0000313" key="3">
    <source>
        <dbReference type="EMBL" id="WIA18881.1"/>
    </source>
</evidence>
<evidence type="ECO:0000313" key="4">
    <source>
        <dbReference type="Proteomes" id="UP001244341"/>
    </source>
</evidence>
<gene>
    <name evidence="3" type="ORF">OEZ85_003554</name>
</gene>
<name>A0ABY8UBN3_TETOB</name>
<protein>
    <recommendedName>
        <fullName evidence="5">Ig-like domain-containing protein</fullName>
    </recommendedName>
</protein>
<sequence length="395" mass="40746">MRSLLAVTVAVLLASCSAQECQVPPSVVLTVANSPNFCDSSSNNTLWAEFSYSFRSVEGEPLITSVIDGGNACEHVQSERRIGTSEINGNITVTCTRPGGASFDNGLHTITLRAAYEGTLPCPGGLAFVTAQPTLLAAPKIALQAPARTQLCQGTKSFSVVFPEVQETEKYAGALQLSAALEDGTPCTATTPKPGLAGPVTVTCSSAAAAGFPKGRHTITLQAAPDTSSSSSSSSSEAISVEGCALPKPVSLVAAVVAMAPPQLRIQQVAQQEAACMNSNSVNLRFNYIVARGGDAPKLTNPKASAKFAGGSIAAAAKVACKTTLQATSSTQDPDLPPCSVNEGMYNRGPMPDGIMWSVLQAPGLSFSNNRVPADCAGGTDIGRQQQQQQQQQLA</sequence>
<organism evidence="3 4">
    <name type="scientific">Tetradesmus obliquus</name>
    <name type="common">Green alga</name>
    <name type="synonym">Acutodesmus obliquus</name>
    <dbReference type="NCBI Taxonomy" id="3088"/>
    <lineage>
        <taxon>Eukaryota</taxon>
        <taxon>Viridiplantae</taxon>
        <taxon>Chlorophyta</taxon>
        <taxon>core chlorophytes</taxon>
        <taxon>Chlorophyceae</taxon>
        <taxon>CS clade</taxon>
        <taxon>Sphaeropleales</taxon>
        <taxon>Scenedesmaceae</taxon>
        <taxon>Tetradesmus</taxon>
    </lineage>
</organism>
<keyword evidence="2" id="KW-0732">Signal</keyword>
<accession>A0ABY8UBN3</accession>
<feature type="compositionally biased region" description="Low complexity" evidence="1">
    <location>
        <begin position="385"/>
        <end position="395"/>
    </location>
</feature>
<dbReference type="Proteomes" id="UP001244341">
    <property type="component" value="Chromosome 10b"/>
</dbReference>
<feature type="signal peptide" evidence="2">
    <location>
        <begin position="1"/>
        <end position="18"/>
    </location>
</feature>
<evidence type="ECO:0000256" key="1">
    <source>
        <dbReference type="SAM" id="MobiDB-lite"/>
    </source>
</evidence>
<reference evidence="3 4" key="1">
    <citation type="submission" date="2023-05" db="EMBL/GenBank/DDBJ databases">
        <title>A 100% complete, gapless, phased diploid assembly of the Scenedesmus obliquus UTEX 3031 genome.</title>
        <authorList>
            <person name="Biondi T.C."/>
            <person name="Hanschen E.R."/>
            <person name="Kwon T."/>
            <person name="Eng W."/>
            <person name="Kruse C.P.S."/>
            <person name="Koehler S.I."/>
            <person name="Kunde Y."/>
            <person name="Gleasner C.D."/>
            <person name="You Mak K.T."/>
            <person name="Polle J."/>
            <person name="Hovde B.T."/>
            <person name="Starkenburg S.R."/>
        </authorList>
    </citation>
    <scope>NUCLEOTIDE SEQUENCE [LARGE SCALE GENOMIC DNA]</scope>
    <source>
        <strain evidence="3 4">DOE0152z</strain>
    </source>
</reference>
<evidence type="ECO:0008006" key="5">
    <source>
        <dbReference type="Google" id="ProtNLM"/>
    </source>
</evidence>
<feature type="region of interest" description="Disordered" evidence="1">
    <location>
        <begin position="371"/>
        <end position="395"/>
    </location>
</feature>
<keyword evidence="4" id="KW-1185">Reference proteome</keyword>
<feature type="chain" id="PRO_5046408829" description="Ig-like domain-containing protein" evidence="2">
    <location>
        <begin position="19"/>
        <end position="395"/>
    </location>
</feature>
<evidence type="ECO:0000256" key="2">
    <source>
        <dbReference type="SAM" id="SignalP"/>
    </source>
</evidence>
<dbReference type="PROSITE" id="PS51257">
    <property type="entry name" value="PROKAR_LIPOPROTEIN"/>
    <property type="match status" value="1"/>
</dbReference>